<sequence length="167" mass="18228">MKTLEEQLTTYARYHRSKRNIMTHFVGIPLIVFAALCLLARTELSVGALALNGAHLAVVLCVIYYLRLSLSLGVIMAVILFVMTVAATPVAALSVSGWLGASLSLFFLGWVIQFVGHYFEGRKPAFVDDLAGLIIGPLFVLVEALFLLGYYPSLADYIEQHAGPVQP</sequence>
<evidence type="ECO:0000313" key="2">
    <source>
        <dbReference type="EMBL" id="KDM93362.1"/>
    </source>
</evidence>
<dbReference type="GO" id="GO:0016020">
    <property type="term" value="C:membrane"/>
    <property type="evidence" value="ECO:0007669"/>
    <property type="project" value="GOC"/>
</dbReference>
<reference evidence="2 3" key="1">
    <citation type="submission" date="2014-04" db="EMBL/GenBank/DDBJ databases">
        <title>Draft genome sequence of Photobacterium halotolerans S2753: a solonamide, ngercheumicin and holomycin producer.</title>
        <authorList>
            <person name="Machado H.R."/>
            <person name="Gram L."/>
        </authorList>
    </citation>
    <scope>NUCLEOTIDE SEQUENCE [LARGE SCALE GENOMIC DNA]</scope>
    <source>
        <strain evidence="2 3">S2753</strain>
    </source>
</reference>
<dbReference type="GO" id="GO:0046521">
    <property type="term" value="P:sphingoid catabolic process"/>
    <property type="evidence" value="ECO:0007669"/>
    <property type="project" value="TreeGrafter"/>
</dbReference>
<feature type="transmembrane region" description="Helical" evidence="1">
    <location>
        <begin position="98"/>
        <end position="119"/>
    </location>
</feature>
<feature type="transmembrane region" description="Helical" evidence="1">
    <location>
        <begin position="73"/>
        <end position="92"/>
    </location>
</feature>
<dbReference type="OrthoDB" id="5515308at2"/>
<dbReference type="PANTHER" id="PTHR28026:SF9">
    <property type="entry name" value="2-HYDROXY-PALMITIC ACID DIOXYGENASE MPO1"/>
    <property type="match status" value="1"/>
</dbReference>
<feature type="transmembrane region" description="Helical" evidence="1">
    <location>
        <begin position="131"/>
        <end position="151"/>
    </location>
</feature>
<keyword evidence="1" id="KW-0472">Membrane</keyword>
<protein>
    <submittedName>
        <fullName evidence="2">Membrane protein</fullName>
    </submittedName>
</protein>
<feature type="transmembrane region" description="Helical" evidence="1">
    <location>
        <begin position="47"/>
        <end position="66"/>
    </location>
</feature>
<dbReference type="InterPro" id="IPR009305">
    <property type="entry name" value="Mpo1-like"/>
</dbReference>
<evidence type="ECO:0000313" key="3">
    <source>
        <dbReference type="Proteomes" id="UP000027192"/>
    </source>
</evidence>
<comment type="caution">
    <text evidence="2">The sequence shown here is derived from an EMBL/GenBank/DDBJ whole genome shotgun (WGS) entry which is preliminary data.</text>
</comment>
<accession>A0A066S098</accession>
<feature type="transmembrane region" description="Helical" evidence="1">
    <location>
        <begin position="21"/>
        <end position="41"/>
    </location>
</feature>
<gene>
    <name evidence="2" type="ORF">EA58_01765</name>
</gene>
<organism evidence="2 3">
    <name type="scientific">Photobacterium galatheae</name>
    <dbReference type="NCBI Taxonomy" id="1654360"/>
    <lineage>
        <taxon>Bacteria</taxon>
        <taxon>Pseudomonadati</taxon>
        <taxon>Pseudomonadota</taxon>
        <taxon>Gammaproteobacteria</taxon>
        <taxon>Vibrionales</taxon>
        <taxon>Vibrionaceae</taxon>
        <taxon>Photobacterium</taxon>
    </lineage>
</organism>
<keyword evidence="1" id="KW-0812">Transmembrane</keyword>
<name>A0A066S098_9GAMM</name>
<dbReference type="PANTHER" id="PTHR28026">
    <property type="entry name" value="DUF962 DOMAIN PROTEIN (AFU_ORTHOLOGUE AFUA_8G05310)"/>
    <property type="match status" value="1"/>
</dbReference>
<keyword evidence="1" id="KW-1133">Transmembrane helix</keyword>
<dbReference type="EMBL" id="JMIB01000003">
    <property type="protein sequence ID" value="KDM93362.1"/>
    <property type="molecule type" value="Genomic_DNA"/>
</dbReference>
<dbReference type="STRING" id="1654360.EA58_01765"/>
<dbReference type="Pfam" id="PF06127">
    <property type="entry name" value="Mpo1-like"/>
    <property type="match status" value="1"/>
</dbReference>
<proteinExistence type="predicted"/>
<dbReference type="Proteomes" id="UP000027192">
    <property type="component" value="Unassembled WGS sequence"/>
</dbReference>
<evidence type="ECO:0000256" key="1">
    <source>
        <dbReference type="SAM" id="Phobius"/>
    </source>
</evidence>
<dbReference type="AlphaFoldDB" id="A0A066S098"/>
<dbReference type="RefSeq" id="WP_036748153.1">
    <property type="nucleotide sequence ID" value="NZ_JAGSGC010000011.1"/>
</dbReference>
<keyword evidence="3" id="KW-1185">Reference proteome</keyword>